<dbReference type="PANTHER" id="PTHR10590:SF4">
    <property type="entry name" value="SOLUTE CARRIER FAMILY 28 MEMBER 3"/>
    <property type="match status" value="1"/>
</dbReference>
<proteinExistence type="inferred from homology"/>
<dbReference type="Pfam" id="PF07670">
    <property type="entry name" value="Gate"/>
    <property type="match status" value="1"/>
</dbReference>
<keyword evidence="12" id="KW-1185">Reference proteome</keyword>
<feature type="transmembrane region" description="Helical" evidence="7">
    <location>
        <begin position="391"/>
        <end position="416"/>
    </location>
</feature>
<dbReference type="InterPro" id="IPR011657">
    <property type="entry name" value="CNT_C_dom"/>
</dbReference>
<name>A0A8S3ZBA2_9EUPU</name>
<evidence type="ECO:0000256" key="7">
    <source>
        <dbReference type="SAM" id="Phobius"/>
    </source>
</evidence>
<evidence type="ECO:0000256" key="1">
    <source>
        <dbReference type="ARBA" id="ARBA00004651"/>
    </source>
</evidence>
<evidence type="ECO:0000259" key="8">
    <source>
        <dbReference type="Pfam" id="PF01773"/>
    </source>
</evidence>
<feature type="domain" description="Concentrative nucleoside transporter N-terminal" evidence="8">
    <location>
        <begin position="1"/>
        <end position="54"/>
    </location>
</feature>
<keyword evidence="6 7" id="KW-0472">Membrane</keyword>
<evidence type="ECO:0000259" key="9">
    <source>
        <dbReference type="Pfam" id="PF07662"/>
    </source>
</evidence>
<dbReference type="InterPro" id="IPR002668">
    <property type="entry name" value="CNT_N_dom"/>
</dbReference>
<dbReference type="Proteomes" id="UP000678393">
    <property type="component" value="Unassembled WGS sequence"/>
</dbReference>
<dbReference type="AlphaFoldDB" id="A0A8S3ZBA2"/>
<comment type="caution">
    <text evidence="11">The sequence shown here is derived from an EMBL/GenBank/DDBJ whole genome shotgun (WGS) entry which is preliminary data.</text>
</comment>
<feature type="domain" description="Concentrative nucleoside transporter C-terminal" evidence="9">
    <location>
        <begin position="167"/>
        <end position="411"/>
    </location>
</feature>
<evidence type="ECO:0000256" key="5">
    <source>
        <dbReference type="ARBA" id="ARBA00022989"/>
    </source>
</evidence>
<keyword evidence="5 7" id="KW-1133">Transmembrane helix</keyword>
<keyword evidence="3" id="KW-1003">Cell membrane</keyword>
<gene>
    <name evidence="11" type="ORF">CUNI_LOCUS9919</name>
</gene>
<feature type="transmembrane region" description="Helical" evidence="7">
    <location>
        <begin position="231"/>
        <end position="252"/>
    </location>
</feature>
<feature type="transmembrane region" description="Helical" evidence="7">
    <location>
        <begin position="60"/>
        <end position="81"/>
    </location>
</feature>
<reference evidence="11" key="1">
    <citation type="submission" date="2021-04" db="EMBL/GenBank/DDBJ databases">
        <authorList>
            <consortium name="Molecular Ecology Group"/>
        </authorList>
    </citation>
    <scope>NUCLEOTIDE SEQUENCE</scope>
</reference>
<dbReference type="PANTHER" id="PTHR10590">
    <property type="entry name" value="SODIUM/NUCLEOSIDE COTRANSPORTER"/>
    <property type="match status" value="1"/>
</dbReference>
<dbReference type="InterPro" id="IPR008276">
    <property type="entry name" value="C_nuclsd_transpt"/>
</dbReference>
<sequence length="425" mass="45981">VNWHPVFWGFIIQIVFAILTLRTWAGFQAFKWIGDLIFKFVRLSDKGSAFVFGDTFRNDIAGFFIDSAGVIVFFNSCIFMLDNWGVLEFIVLKIGRGLSFCLETGPVESVVAAANIFIGLSEAPLIVRPYLPTVTRSELHAIMTCGFSSISGAFMAMFIKAGAPANHLLTASVISAPAGLAISKLIYPEVETVNYASQRDVKMRDSSGESRNVLQACSDGAAFSIKLIGSIMVNMLAFVSLMNLVDSLLVWAGDRAGVDNMTFDLICSYVLWPLSYVMGVPSQDCGKVGSLIGVKMMATPFVAYRDLGNVIKNRLVLLEYLSTSNGTWHWSGKNVILDTVNVTLVGGVLSERAEVIATYALCGISAFPAIGFSMGTLIPMCPPRKKDVVDVIIRAFIAGNLANFATGTIAGVMFTVTAPMPFNLT</sequence>
<keyword evidence="4 7" id="KW-0812">Transmembrane</keyword>
<evidence type="ECO:0000313" key="12">
    <source>
        <dbReference type="Proteomes" id="UP000678393"/>
    </source>
</evidence>
<dbReference type="GO" id="GO:0005886">
    <property type="term" value="C:plasma membrane"/>
    <property type="evidence" value="ECO:0007669"/>
    <property type="project" value="UniProtKB-SubCell"/>
</dbReference>
<evidence type="ECO:0000313" key="11">
    <source>
        <dbReference type="EMBL" id="CAG5124361.1"/>
    </source>
</evidence>
<evidence type="ECO:0000259" key="10">
    <source>
        <dbReference type="Pfam" id="PF07670"/>
    </source>
</evidence>
<evidence type="ECO:0000256" key="6">
    <source>
        <dbReference type="ARBA" id="ARBA00023136"/>
    </source>
</evidence>
<evidence type="ECO:0000256" key="3">
    <source>
        <dbReference type="ARBA" id="ARBA00022475"/>
    </source>
</evidence>
<feature type="transmembrane region" description="Helical" evidence="7">
    <location>
        <begin position="6"/>
        <end position="25"/>
    </location>
</feature>
<dbReference type="InterPro" id="IPR011642">
    <property type="entry name" value="Gate_dom"/>
</dbReference>
<feature type="non-terminal residue" evidence="11">
    <location>
        <position position="1"/>
    </location>
</feature>
<dbReference type="Pfam" id="PF07662">
    <property type="entry name" value="Nucleos_tra2_C"/>
    <property type="match status" value="1"/>
</dbReference>
<evidence type="ECO:0000256" key="4">
    <source>
        <dbReference type="ARBA" id="ARBA00022692"/>
    </source>
</evidence>
<dbReference type="EMBL" id="CAJHNH020001769">
    <property type="protein sequence ID" value="CAG5124361.1"/>
    <property type="molecule type" value="Genomic_DNA"/>
</dbReference>
<evidence type="ECO:0000256" key="2">
    <source>
        <dbReference type="ARBA" id="ARBA00009033"/>
    </source>
</evidence>
<accession>A0A8S3ZBA2</accession>
<organism evidence="11 12">
    <name type="scientific">Candidula unifasciata</name>
    <dbReference type="NCBI Taxonomy" id="100452"/>
    <lineage>
        <taxon>Eukaryota</taxon>
        <taxon>Metazoa</taxon>
        <taxon>Spiralia</taxon>
        <taxon>Lophotrochozoa</taxon>
        <taxon>Mollusca</taxon>
        <taxon>Gastropoda</taxon>
        <taxon>Heterobranchia</taxon>
        <taxon>Euthyneura</taxon>
        <taxon>Panpulmonata</taxon>
        <taxon>Eupulmonata</taxon>
        <taxon>Stylommatophora</taxon>
        <taxon>Helicina</taxon>
        <taxon>Helicoidea</taxon>
        <taxon>Geomitridae</taxon>
        <taxon>Candidula</taxon>
    </lineage>
</organism>
<comment type="similarity">
    <text evidence="2">Belongs to the concentrative nucleoside transporter (CNT) (TC 2.A.41) family.</text>
</comment>
<protein>
    <submittedName>
        <fullName evidence="11">Uncharacterized protein</fullName>
    </submittedName>
</protein>
<dbReference type="OrthoDB" id="6075923at2759"/>
<dbReference type="GO" id="GO:0005415">
    <property type="term" value="F:nucleoside:sodium symporter activity"/>
    <property type="evidence" value="ECO:0007669"/>
    <property type="project" value="TreeGrafter"/>
</dbReference>
<comment type="subcellular location">
    <subcellularLocation>
        <location evidence="1">Cell membrane</location>
        <topology evidence="1">Multi-pass membrane protein</topology>
    </subcellularLocation>
</comment>
<dbReference type="Pfam" id="PF01773">
    <property type="entry name" value="Nucleos_tra2_N"/>
    <property type="match status" value="1"/>
</dbReference>
<feature type="transmembrane region" description="Helical" evidence="7">
    <location>
        <begin position="356"/>
        <end position="379"/>
    </location>
</feature>
<feature type="domain" description="Nucleoside transporter/FeoB GTPase Gate" evidence="10">
    <location>
        <begin position="68"/>
        <end position="163"/>
    </location>
</feature>